<protein>
    <submittedName>
        <fullName evidence="2">Uncharacterized protein</fullName>
    </submittedName>
</protein>
<accession>A0ABT4XXU7</accession>
<evidence type="ECO:0000256" key="1">
    <source>
        <dbReference type="SAM" id="Phobius"/>
    </source>
</evidence>
<feature type="transmembrane region" description="Helical" evidence="1">
    <location>
        <begin position="7"/>
        <end position="29"/>
    </location>
</feature>
<feature type="transmembrane region" description="Helical" evidence="1">
    <location>
        <begin position="113"/>
        <end position="134"/>
    </location>
</feature>
<reference evidence="2 3" key="1">
    <citation type="submission" date="2023-01" db="EMBL/GenBank/DDBJ databases">
        <title>Thalassococcus onchidii sp. nov., isolated from a marine invertebrate from the South China Sea.</title>
        <authorList>
            <person name="Xu S."/>
            <person name="Liu Z."/>
            <person name="Xu Y."/>
        </authorList>
    </citation>
    <scope>NUCLEOTIDE SEQUENCE [LARGE SCALE GENOMIC DNA]</scope>
    <source>
        <strain evidence="2 3">KCTC 32084</strain>
    </source>
</reference>
<organism evidence="2 3">
    <name type="scientific">Thalassococcus lentus</name>
    <dbReference type="NCBI Taxonomy" id="1210524"/>
    <lineage>
        <taxon>Bacteria</taxon>
        <taxon>Pseudomonadati</taxon>
        <taxon>Pseudomonadota</taxon>
        <taxon>Alphaproteobacteria</taxon>
        <taxon>Rhodobacterales</taxon>
        <taxon>Roseobacteraceae</taxon>
        <taxon>Thalassococcus</taxon>
    </lineage>
</organism>
<keyword evidence="1" id="KW-0472">Membrane</keyword>
<dbReference type="Proteomes" id="UP001210720">
    <property type="component" value="Unassembled WGS sequence"/>
</dbReference>
<keyword evidence="1" id="KW-1133">Transmembrane helix</keyword>
<feature type="transmembrane region" description="Helical" evidence="1">
    <location>
        <begin position="41"/>
        <end position="63"/>
    </location>
</feature>
<dbReference type="RefSeq" id="WP_271434155.1">
    <property type="nucleotide sequence ID" value="NZ_JAQIOY010000013.1"/>
</dbReference>
<keyword evidence="1" id="KW-0812">Transmembrane</keyword>
<keyword evidence="3" id="KW-1185">Reference proteome</keyword>
<evidence type="ECO:0000313" key="3">
    <source>
        <dbReference type="Proteomes" id="UP001210720"/>
    </source>
</evidence>
<sequence>MSERIVGLYIFLLRTVGAYAAAFSVLFFATLNTQNASGIDLILPVLGNLLALAIAIAIAIPPIKAERLTPKAREGEFFSLIVPLAALPFLMVLPSWTAVAGLGLGTELTRNMAILSSAPTLLLAGLAWVIAFALHMRAKAKAGVSGQPDTTALAAG</sequence>
<name>A0ABT4XXU7_9RHOB</name>
<proteinExistence type="predicted"/>
<dbReference type="EMBL" id="JAQIOY010000013">
    <property type="protein sequence ID" value="MDA7426799.1"/>
    <property type="molecule type" value="Genomic_DNA"/>
</dbReference>
<feature type="transmembrane region" description="Helical" evidence="1">
    <location>
        <begin position="75"/>
        <end position="93"/>
    </location>
</feature>
<evidence type="ECO:0000313" key="2">
    <source>
        <dbReference type="EMBL" id="MDA7426799.1"/>
    </source>
</evidence>
<comment type="caution">
    <text evidence="2">The sequence shown here is derived from an EMBL/GenBank/DDBJ whole genome shotgun (WGS) entry which is preliminary data.</text>
</comment>
<gene>
    <name evidence="2" type="ORF">PFY00_18855</name>
</gene>